<reference evidence="2 3" key="1">
    <citation type="submission" date="2018-07" db="EMBL/GenBank/DDBJ databases">
        <title>Genome sequencing of Runella.</title>
        <authorList>
            <person name="Baek M.-G."/>
            <person name="Yi H."/>
        </authorList>
    </citation>
    <scope>NUCLEOTIDE SEQUENCE [LARGE SCALE GENOMIC DNA]</scope>
    <source>
        <strain evidence="2 3">HYN0085</strain>
    </source>
</reference>
<proteinExistence type="predicted"/>
<name>A0A344TDN4_9BACT</name>
<keyword evidence="3" id="KW-1185">Reference proteome</keyword>
<dbReference type="AlphaFoldDB" id="A0A344TDN4"/>
<dbReference type="KEGG" id="run:DR864_02915"/>
<dbReference type="Proteomes" id="UP000251993">
    <property type="component" value="Chromosome"/>
</dbReference>
<dbReference type="RefSeq" id="WP_114065542.1">
    <property type="nucleotide sequence ID" value="NZ_CP030850.1"/>
</dbReference>
<sequence>MKRTALLTLLRQHSPFDDEEQKMWRDTLQFVEQNPDCFERWLLIGHVTGSAWIVDETQTSALLMHHRKLDKWFQPGGHADGESDILKVALKEAQEETGLEDISILSHQIFDVDVHLIPANSKDPAHYHYDIRFLFQSDSQKPLLINNESKDLAWVKLPDIYRYNDSDSILRMVKKMAIMQDFLKKDS</sequence>
<protein>
    <submittedName>
        <fullName evidence="2">NUDIX hydrolase</fullName>
    </submittedName>
</protein>
<dbReference type="GO" id="GO:0016787">
    <property type="term" value="F:hydrolase activity"/>
    <property type="evidence" value="ECO:0007669"/>
    <property type="project" value="UniProtKB-KW"/>
</dbReference>
<dbReference type="OrthoDB" id="9787880at2"/>
<dbReference type="Pfam" id="PF00293">
    <property type="entry name" value="NUDIX"/>
    <property type="match status" value="1"/>
</dbReference>
<dbReference type="PANTHER" id="PTHR43736">
    <property type="entry name" value="ADP-RIBOSE PYROPHOSPHATASE"/>
    <property type="match status" value="1"/>
</dbReference>
<gene>
    <name evidence="2" type="ORF">DR864_02915</name>
</gene>
<dbReference type="EMBL" id="CP030850">
    <property type="protein sequence ID" value="AXE16755.1"/>
    <property type="molecule type" value="Genomic_DNA"/>
</dbReference>
<organism evidence="2 3">
    <name type="scientific">Runella rosea</name>
    <dbReference type="NCBI Taxonomy" id="2259595"/>
    <lineage>
        <taxon>Bacteria</taxon>
        <taxon>Pseudomonadati</taxon>
        <taxon>Bacteroidota</taxon>
        <taxon>Cytophagia</taxon>
        <taxon>Cytophagales</taxon>
        <taxon>Spirosomataceae</taxon>
        <taxon>Runella</taxon>
    </lineage>
</organism>
<dbReference type="InterPro" id="IPR015797">
    <property type="entry name" value="NUDIX_hydrolase-like_dom_sf"/>
</dbReference>
<dbReference type="PANTHER" id="PTHR43736:SF1">
    <property type="entry name" value="DIHYDRONEOPTERIN TRIPHOSPHATE DIPHOSPHATASE"/>
    <property type="match status" value="1"/>
</dbReference>
<accession>A0A344TDN4</accession>
<dbReference type="InterPro" id="IPR000086">
    <property type="entry name" value="NUDIX_hydrolase_dom"/>
</dbReference>
<dbReference type="Gene3D" id="3.90.79.10">
    <property type="entry name" value="Nucleoside Triphosphate Pyrophosphohydrolase"/>
    <property type="match status" value="1"/>
</dbReference>
<evidence type="ECO:0000313" key="3">
    <source>
        <dbReference type="Proteomes" id="UP000251993"/>
    </source>
</evidence>
<evidence type="ECO:0000259" key="1">
    <source>
        <dbReference type="PROSITE" id="PS51462"/>
    </source>
</evidence>
<dbReference type="PROSITE" id="PS51462">
    <property type="entry name" value="NUDIX"/>
    <property type="match status" value="1"/>
</dbReference>
<keyword evidence="2" id="KW-0378">Hydrolase</keyword>
<dbReference type="CDD" id="cd03674">
    <property type="entry name" value="NUDIX_Hydrolase"/>
    <property type="match status" value="1"/>
</dbReference>
<dbReference type="SUPFAM" id="SSF55811">
    <property type="entry name" value="Nudix"/>
    <property type="match status" value="1"/>
</dbReference>
<feature type="domain" description="Nudix hydrolase" evidence="1">
    <location>
        <begin position="44"/>
        <end position="178"/>
    </location>
</feature>
<evidence type="ECO:0000313" key="2">
    <source>
        <dbReference type="EMBL" id="AXE16755.1"/>
    </source>
</evidence>